<evidence type="ECO:0000259" key="7">
    <source>
        <dbReference type="Pfam" id="PF04884"/>
    </source>
</evidence>
<comment type="similarity">
    <text evidence="2">Belongs to the RUS1 family.</text>
</comment>
<feature type="transmembrane region" description="Helical" evidence="6">
    <location>
        <begin position="15"/>
        <end position="36"/>
    </location>
</feature>
<keyword evidence="5 6" id="KW-0472">Membrane</keyword>
<keyword evidence="4 6" id="KW-1133">Transmembrane helix</keyword>
<dbReference type="GeneID" id="80906063"/>
<feature type="domain" description="Protein root UVB sensitive/RUS" evidence="7">
    <location>
        <begin position="1"/>
        <end position="59"/>
    </location>
</feature>
<name>A0A9W8XSQ4_9PLEO</name>
<dbReference type="Pfam" id="PF04884">
    <property type="entry name" value="UVB_sens_prot"/>
    <property type="match status" value="1"/>
</dbReference>
<sequence>MLAGSLAVSQISTSMATWSTLIALLSVHLATNYAAVKSVSMRSLNRQRANVVLSSLLQDGRILSPAEVSARERIFERDGALRWTDGSLVGHCKIGVPLDDLLNCMGHHHKRSGALDLQYLNLSDLVRLYQDEAYLLWCRGSDAVIVLKQECTPLDQLKAWTQALLLARKGTIDCKPKDAEHDTSGRRQAELRFALEEAQKLFNTYETRLRDAGWDLDVAVLETRPGVRIQIETKKTV</sequence>
<keyword evidence="10" id="KW-1185">Reference proteome</keyword>
<dbReference type="GO" id="GO:0016020">
    <property type="term" value="C:membrane"/>
    <property type="evidence" value="ECO:0007669"/>
    <property type="project" value="UniProtKB-SubCell"/>
</dbReference>
<evidence type="ECO:0000256" key="1">
    <source>
        <dbReference type="ARBA" id="ARBA00004370"/>
    </source>
</evidence>
<dbReference type="InterPro" id="IPR055412">
    <property type="entry name" value="UVB_sens_C"/>
</dbReference>
<dbReference type="RefSeq" id="XP_056074815.1">
    <property type="nucleotide sequence ID" value="XM_056211342.1"/>
</dbReference>
<proteinExistence type="inferred from homology"/>
<evidence type="ECO:0000256" key="6">
    <source>
        <dbReference type="SAM" id="Phobius"/>
    </source>
</evidence>
<accession>A0A9W8XSQ4</accession>
<evidence type="ECO:0000256" key="2">
    <source>
        <dbReference type="ARBA" id="ARBA00007558"/>
    </source>
</evidence>
<evidence type="ECO:0000256" key="3">
    <source>
        <dbReference type="ARBA" id="ARBA00022692"/>
    </source>
</evidence>
<evidence type="ECO:0000256" key="5">
    <source>
        <dbReference type="ARBA" id="ARBA00023136"/>
    </source>
</evidence>
<comment type="caution">
    <text evidence="9">The sequence shown here is derived from an EMBL/GenBank/DDBJ whole genome shotgun (WGS) entry which is preliminary data.</text>
</comment>
<comment type="subcellular location">
    <subcellularLocation>
        <location evidence="1">Membrane</location>
    </subcellularLocation>
</comment>
<keyword evidence="3 6" id="KW-0812">Transmembrane</keyword>
<evidence type="ECO:0000259" key="8">
    <source>
        <dbReference type="Pfam" id="PF24160"/>
    </source>
</evidence>
<gene>
    <name evidence="9" type="ORF">N0V89_002533</name>
</gene>
<dbReference type="PANTHER" id="PTHR12770:SF31">
    <property type="entry name" value="RUS FAMILY MEMBER 1"/>
    <property type="match status" value="1"/>
</dbReference>
<dbReference type="Proteomes" id="UP001140513">
    <property type="component" value="Unassembled WGS sequence"/>
</dbReference>
<evidence type="ECO:0000256" key="4">
    <source>
        <dbReference type="ARBA" id="ARBA00022989"/>
    </source>
</evidence>
<dbReference type="InterPro" id="IPR054549">
    <property type="entry name" value="UVB_sens_RUS_dom"/>
</dbReference>
<evidence type="ECO:0000313" key="10">
    <source>
        <dbReference type="Proteomes" id="UP001140513"/>
    </source>
</evidence>
<dbReference type="Pfam" id="PF24160">
    <property type="entry name" value="UVB_sens_C"/>
    <property type="match status" value="1"/>
</dbReference>
<organism evidence="9 10">
    <name type="scientific">Didymosphaeria variabile</name>
    <dbReference type="NCBI Taxonomy" id="1932322"/>
    <lineage>
        <taxon>Eukaryota</taxon>
        <taxon>Fungi</taxon>
        <taxon>Dikarya</taxon>
        <taxon>Ascomycota</taxon>
        <taxon>Pezizomycotina</taxon>
        <taxon>Dothideomycetes</taxon>
        <taxon>Pleosporomycetidae</taxon>
        <taxon>Pleosporales</taxon>
        <taxon>Massarineae</taxon>
        <taxon>Didymosphaeriaceae</taxon>
        <taxon>Didymosphaeria</taxon>
    </lineage>
</organism>
<feature type="domain" description="Root UVB sensitive protein C-terminal" evidence="8">
    <location>
        <begin position="62"/>
        <end position="222"/>
    </location>
</feature>
<reference evidence="9" key="1">
    <citation type="submission" date="2022-10" db="EMBL/GenBank/DDBJ databases">
        <title>Tapping the CABI collections for fungal endophytes: first genome assemblies for Collariella, Neodidymelliopsis, Ascochyta clinopodiicola, Didymella pomorum, Didymosphaeria variabile, Neocosmospora piperis and Neocucurbitaria cava.</title>
        <authorList>
            <person name="Hill R."/>
        </authorList>
    </citation>
    <scope>NUCLEOTIDE SEQUENCE</scope>
    <source>
        <strain evidence="9">IMI 356815</strain>
    </source>
</reference>
<protein>
    <submittedName>
        <fullName evidence="9">Uncharacterized protein</fullName>
    </submittedName>
</protein>
<dbReference type="AlphaFoldDB" id="A0A9W8XSQ4"/>
<dbReference type="InterPro" id="IPR006968">
    <property type="entry name" value="RUS_fam"/>
</dbReference>
<dbReference type="OrthoDB" id="364779at2759"/>
<dbReference type="EMBL" id="JAPEUX010000002">
    <property type="protein sequence ID" value="KAJ4357956.1"/>
    <property type="molecule type" value="Genomic_DNA"/>
</dbReference>
<dbReference type="PANTHER" id="PTHR12770">
    <property type="entry name" value="RUS1 FAMILY PROTEIN C16ORF58"/>
    <property type="match status" value="1"/>
</dbReference>
<evidence type="ECO:0000313" key="9">
    <source>
        <dbReference type="EMBL" id="KAJ4357956.1"/>
    </source>
</evidence>